<evidence type="ECO:0008006" key="7">
    <source>
        <dbReference type="Google" id="ProtNLM"/>
    </source>
</evidence>
<dbReference type="EMBL" id="PGCI01001106">
    <property type="protein sequence ID" value="PLW07777.1"/>
    <property type="molecule type" value="Genomic_DNA"/>
</dbReference>
<evidence type="ECO:0000313" key="2">
    <source>
        <dbReference type="EMBL" id="PLW14450.1"/>
    </source>
</evidence>
<sequence length="114" mass="12903">MNSITQAAKGALIAGGSYYLIHAHIANRTQLISTSLKDLSYQFRVLQDSENSHTQLLLQPTPFQPQPLAERVKLNWNRTILSLSRSAHQFDLSDSTHRFILFLKSKFSSDSNQT</sequence>
<keyword evidence="5" id="KW-1185">Reference proteome</keyword>
<evidence type="ECO:0000313" key="4">
    <source>
        <dbReference type="EMBL" id="PLW52524.1"/>
    </source>
</evidence>
<dbReference type="OrthoDB" id="2495920at2759"/>
<name>A0A2N5S3F2_9BASI</name>
<dbReference type="EMBL" id="PGCJ01000079">
    <property type="protein sequence ID" value="PLW52524.1"/>
    <property type="molecule type" value="Genomic_DNA"/>
</dbReference>
<reference evidence="5 6" key="1">
    <citation type="submission" date="2017-11" db="EMBL/GenBank/DDBJ databases">
        <title>De novo assembly and phasing of dikaryotic genomes from two isolates of Puccinia coronata f. sp. avenae, the causal agent of oat crown rust.</title>
        <authorList>
            <person name="Miller M.E."/>
            <person name="Zhang Y."/>
            <person name="Omidvar V."/>
            <person name="Sperschneider J."/>
            <person name="Schwessinger B."/>
            <person name="Raley C."/>
            <person name="Palmer J.M."/>
            <person name="Garnica D."/>
            <person name="Upadhyaya N."/>
            <person name="Rathjen J."/>
            <person name="Taylor J.M."/>
            <person name="Park R.F."/>
            <person name="Dodds P.N."/>
            <person name="Hirsch C.D."/>
            <person name="Kianian S.F."/>
            <person name="Figueroa M."/>
        </authorList>
    </citation>
    <scope>NUCLEOTIDE SEQUENCE [LARGE SCALE GENOMIC DNA]</scope>
    <source>
        <strain evidence="2">12NC29</strain>
        <strain evidence="1">12SD80</strain>
    </source>
</reference>
<evidence type="ECO:0000313" key="6">
    <source>
        <dbReference type="Proteomes" id="UP000235392"/>
    </source>
</evidence>
<dbReference type="Proteomes" id="UP000235392">
    <property type="component" value="Unassembled WGS sequence"/>
</dbReference>
<dbReference type="EMBL" id="PGCI01000061">
    <property type="protein sequence ID" value="PLW44093.1"/>
    <property type="molecule type" value="Genomic_DNA"/>
</dbReference>
<proteinExistence type="predicted"/>
<evidence type="ECO:0000313" key="3">
    <source>
        <dbReference type="EMBL" id="PLW44093.1"/>
    </source>
</evidence>
<comment type="caution">
    <text evidence="1">The sequence shown here is derived from an EMBL/GenBank/DDBJ whole genome shotgun (WGS) entry which is preliminary data.</text>
</comment>
<evidence type="ECO:0000313" key="5">
    <source>
        <dbReference type="Proteomes" id="UP000235388"/>
    </source>
</evidence>
<accession>A0A2N5S3F2</accession>
<protein>
    <recommendedName>
        <fullName evidence="7">MICOS complex subunit MIC12</fullName>
    </recommendedName>
</protein>
<dbReference type="AlphaFoldDB" id="A0A2N5S3F2"/>
<organism evidence="1 6">
    <name type="scientific">Puccinia coronata f. sp. avenae</name>
    <dbReference type="NCBI Taxonomy" id="200324"/>
    <lineage>
        <taxon>Eukaryota</taxon>
        <taxon>Fungi</taxon>
        <taxon>Dikarya</taxon>
        <taxon>Basidiomycota</taxon>
        <taxon>Pucciniomycotina</taxon>
        <taxon>Pucciniomycetes</taxon>
        <taxon>Pucciniales</taxon>
        <taxon>Pucciniaceae</taxon>
        <taxon>Puccinia</taxon>
    </lineage>
</organism>
<dbReference type="EMBL" id="PGCJ01000921">
    <property type="protein sequence ID" value="PLW14450.1"/>
    <property type="molecule type" value="Genomic_DNA"/>
</dbReference>
<dbReference type="Proteomes" id="UP000235388">
    <property type="component" value="Unassembled WGS sequence"/>
</dbReference>
<evidence type="ECO:0000313" key="1">
    <source>
        <dbReference type="EMBL" id="PLW07777.1"/>
    </source>
</evidence>
<gene>
    <name evidence="4" type="ORF">PCANC_07712</name>
    <name evidence="2" type="ORF">PCANC_15968</name>
    <name evidence="3" type="ORF">PCASD_04876</name>
    <name evidence="1" type="ORF">PCASD_21859</name>
</gene>